<dbReference type="InterPro" id="IPR003702">
    <property type="entry name" value="ActCoA_hydro_N"/>
</dbReference>
<evidence type="ECO:0000259" key="4">
    <source>
        <dbReference type="Pfam" id="PF13336"/>
    </source>
</evidence>
<name>A0A160SY41_9CHLR</name>
<sequence>MNWEDIYRRKVVDAGAAMSCVESGNSIYVGGGAGAPSVLVDALCGRAAELRDVQLIHILTFIDAPYVDPKYEGSFRSNSLFIGHNVRKAVQEGRADFTPIFLSEIPGLFQKKILPIDVAIVALSPPDEHGFCSFGVEVGTTKPAAESARHIIAEVNQQMPRTLGDSFIHVSRLSQVVEVDHPLPLAVQGGNTPENMRIGHHIAGMIPDGATLQMGIGGLPDAVLQNLTNHKDLGIHTELFSDGVVSLFEQGIITCSRKTFHPGKMVAGFLFGTEQLYRFVDNNAIVELHPTDYVNDPFNIALNDNMVAINAALQVDLTGQVCADSIGPVFYSGVGGQLDFIRGAARSKGGLPIIALPSTAKNDTISRISLMLPEGSGVTTTRNDVHFIVTEYGVAELYGKTIRQRAQALINIAHPKFRDELAFAAKKIGYL</sequence>
<keyword evidence="6" id="KW-1185">Reference proteome</keyword>
<dbReference type="InterPro" id="IPR037171">
    <property type="entry name" value="NagB/RpiA_transferase-like"/>
</dbReference>
<dbReference type="Gene3D" id="3.40.1080.20">
    <property type="entry name" value="Acetyl-CoA hydrolase/transferase C-terminal domain"/>
    <property type="match status" value="1"/>
</dbReference>
<dbReference type="RefSeq" id="WP_095041965.1">
    <property type="nucleotide sequence ID" value="NZ_LN890655.1"/>
</dbReference>
<feature type="domain" description="Acetyl-CoA hydrolase/transferase C-terminal" evidence="4">
    <location>
        <begin position="272"/>
        <end position="423"/>
    </location>
</feature>
<dbReference type="GO" id="GO:0006083">
    <property type="term" value="P:acetate metabolic process"/>
    <property type="evidence" value="ECO:0007669"/>
    <property type="project" value="InterPro"/>
</dbReference>
<dbReference type="Gene3D" id="3.30.750.70">
    <property type="entry name" value="4-hydroxybutyrate coenzyme like domains"/>
    <property type="match status" value="1"/>
</dbReference>
<organism evidence="5 6">
    <name type="scientific">Candidatus Promineifilum breve</name>
    <dbReference type="NCBI Taxonomy" id="1806508"/>
    <lineage>
        <taxon>Bacteria</taxon>
        <taxon>Bacillati</taxon>
        <taxon>Chloroflexota</taxon>
        <taxon>Ardenticatenia</taxon>
        <taxon>Candidatus Promineifilales</taxon>
        <taxon>Candidatus Promineifilaceae</taxon>
        <taxon>Candidatus Promineifilum</taxon>
    </lineage>
</organism>
<dbReference type="EMBL" id="LN890655">
    <property type="protein sequence ID" value="CUS02341.2"/>
    <property type="molecule type" value="Genomic_DNA"/>
</dbReference>
<accession>A0A160SY41</accession>
<dbReference type="InterPro" id="IPR046433">
    <property type="entry name" value="ActCoA_hydro"/>
</dbReference>
<protein>
    <submittedName>
        <fullName evidence="5">4-hydroxybutyrate coenzyme A transferase</fullName>
        <ecNumber evidence="5">2.8.3.-</ecNumber>
    </submittedName>
</protein>
<dbReference type="GO" id="GO:0008775">
    <property type="term" value="F:acetate CoA-transferase activity"/>
    <property type="evidence" value="ECO:0007669"/>
    <property type="project" value="InterPro"/>
</dbReference>
<evidence type="ECO:0000259" key="3">
    <source>
        <dbReference type="Pfam" id="PF02550"/>
    </source>
</evidence>
<dbReference type="AlphaFoldDB" id="A0A160SY41"/>
<dbReference type="Proteomes" id="UP000215027">
    <property type="component" value="Chromosome I"/>
</dbReference>
<proteinExistence type="inferred from homology"/>
<reference evidence="5" key="1">
    <citation type="submission" date="2016-01" db="EMBL/GenBank/DDBJ databases">
        <authorList>
            <person name="Mcilroy J.S."/>
            <person name="Karst M S."/>
            <person name="Albertsen M."/>
        </authorList>
    </citation>
    <scope>NUCLEOTIDE SEQUENCE</scope>
    <source>
        <strain evidence="5">Cfx-K</strain>
    </source>
</reference>
<evidence type="ECO:0000256" key="2">
    <source>
        <dbReference type="ARBA" id="ARBA00022679"/>
    </source>
</evidence>
<dbReference type="PANTHER" id="PTHR21432">
    <property type="entry name" value="ACETYL-COA HYDROLASE-RELATED"/>
    <property type="match status" value="1"/>
</dbReference>
<dbReference type="Gene3D" id="3.40.1080.10">
    <property type="entry name" value="Glutaconate Coenzyme A-transferase"/>
    <property type="match status" value="1"/>
</dbReference>
<dbReference type="InterPro" id="IPR026888">
    <property type="entry name" value="AcetylCoA_hyd_C"/>
</dbReference>
<dbReference type="InterPro" id="IPR038460">
    <property type="entry name" value="AcetylCoA_hyd_C_sf"/>
</dbReference>
<feature type="domain" description="Acetyl-CoA hydrolase/transferase N-terminal" evidence="3">
    <location>
        <begin position="6"/>
        <end position="185"/>
    </location>
</feature>
<dbReference type="SUPFAM" id="SSF100950">
    <property type="entry name" value="NagB/RpiA/CoA transferase-like"/>
    <property type="match status" value="2"/>
</dbReference>
<evidence type="ECO:0000313" key="6">
    <source>
        <dbReference type="Proteomes" id="UP000215027"/>
    </source>
</evidence>
<evidence type="ECO:0000256" key="1">
    <source>
        <dbReference type="ARBA" id="ARBA00009632"/>
    </source>
</evidence>
<dbReference type="Pfam" id="PF13336">
    <property type="entry name" value="AcetylCoA_hyd_C"/>
    <property type="match status" value="1"/>
</dbReference>
<keyword evidence="2 5" id="KW-0808">Transferase</keyword>
<comment type="similarity">
    <text evidence="1">Belongs to the acetyl-CoA hydrolase/transferase family.</text>
</comment>
<dbReference type="PANTHER" id="PTHR21432:SF20">
    <property type="entry name" value="ACETYL-COA HYDROLASE"/>
    <property type="match status" value="1"/>
</dbReference>
<dbReference type="OrthoDB" id="9801795at2"/>
<dbReference type="Pfam" id="PF02550">
    <property type="entry name" value="AcetylCoA_hydro"/>
    <property type="match status" value="1"/>
</dbReference>
<dbReference type="EC" id="2.8.3.-" evidence="5"/>
<gene>
    <name evidence="5" type="primary">cat</name>
    <name evidence="5" type="ORF">CFX0092_A0460</name>
</gene>
<dbReference type="KEGG" id="pbf:CFX0092_A0460"/>
<evidence type="ECO:0000313" key="5">
    <source>
        <dbReference type="EMBL" id="CUS02341.2"/>
    </source>
</evidence>